<organism evidence="1 2">
    <name type="scientific">Aeromonas veronii</name>
    <dbReference type="NCBI Taxonomy" id="654"/>
    <lineage>
        <taxon>Bacteria</taxon>
        <taxon>Pseudomonadati</taxon>
        <taxon>Pseudomonadota</taxon>
        <taxon>Gammaproteobacteria</taxon>
        <taxon>Aeromonadales</taxon>
        <taxon>Aeromonadaceae</taxon>
        <taxon>Aeromonas</taxon>
    </lineage>
</organism>
<sequence length="97" mass="11168">MIEHDGTWLAAVAPVNGDFLPLESSGKSQKRPTDSFCYWLLIAKLQQRQRSGSQWLEKYRVAADSRLIIAWLGHMLESHTELLKRSVQDQTRGNRDE</sequence>
<name>A0A2T4N1W3_AERVE</name>
<dbReference type="Proteomes" id="UP000241986">
    <property type="component" value="Unassembled WGS sequence"/>
</dbReference>
<gene>
    <name evidence="1" type="ORF">DAA48_12260</name>
</gene>
<evidence type="ECO:0000313" key="2">
    <source>
        <dbReference type="Proteomes" id="UP000241986"/>
    </source>
</evidence>
<evidence type="ECO:0000313" key="1">
    <source>
        <dbReference type="EMBL" id="PTH80818.1"/>
    </source>
</evidence>
<reference evidence="1 2" key="1">
    <citation type="submission" date="2018-03" db="EMBL/GenBank/DDBJ databases">
        <title>Aeromonas veronii whole genome sequencing and analysis.</title>
        <authorList>
            <person name="Xie H."/>
            <person name="Liu T."/>
            <person name="Wang K."/>
        </authorList>
    </citation>
    <scope>NUCLEOTIDE SEQUENCE [LARGE SCALE GENOMIC DNA]</scope>
    <source>
        <strain evidence="1 2">XH.VA.1</strain>
    </source>
</reference>
<protein>
    <submittedName>
        <fullName evidence="1">Uncharacterized protein</fullName>
    </submittedName>
</protein>
<accession>A0A2T4N1W3</accession>
<dbReference type="AlphaFoldDB" id="A0A2T4N1W3"/>
<comment type="caution">
    <text evidence="1">The sequence shown here is derived from an EMBL/GenBank/DDBJ whole genome shotgun (WGS) entry which is preliminary data.</text>
</comment>
<proteinExistence type="predicted"/>
<dbReference type="EMBL" id="PZKL01000030">
    <property type="protein sequence ID" value="PTH80818.1"/>
    <property type="molecule type" value="Genomic_DNA"/>
</dbReference>